<sequence>MIKKLSRRFDDLADEVLRIAETKVTKRSDFGNYDQVNEEMFDEWKVKAKSLIVKTCGNDGEHIKAFVKAEVPITMDDSYSIFKRVKPVFMAAKDDFQGGFLSSVKNLVQAELFDSELEQATELLSNGYKGPAAVVAGVVLETTLRDLCSDNSIPHAKLDKMNSDLAKASVYNKLQQKRITALADIRNSAAHGDWTSFNDDEVKEMIRDVERFLSNHLV</sequence>
<reference evidence="1 2" key="1">
    <citation type="journal article" date="2013" name="Nat. Commun.">
        <title>Genome sequence and functional genomic analysis of the oil-degrading bacterium Oleispira antarctica.</title>
        <authorList>
            <person name="Kube M."/>
            <person name="Chernikova T.N."/>
            <person name="Al-Ramahi Y."/>
            <person name="Beloqui A."/>
            <person name="Lopez-Cortez N."/>
            <person name="Guazzaroni M.E."/>
            <person name="Heipieper H.J."/>
            <person name="Klages S."/>
            <person name="Kotsyurbenko O.R."/>
            <person name="Langer I."/>
            <person name="Nechitaylo T.Y."/>
            <person name="Lunsdorf H."/>
            <person name="Fernandez M."/>
            <person name="Juarez S."/>
            <person name="Ciordia S."/>
            <person name="Singer A."/>
            <person name="Kagan O."/>
            <person name="Egorova O."/>
            <person name="Petit P.A."/>
            <person name="Stogios P."/>
            <person name="Kim Y."/>
            <person name="Tchigvintsev A."/>
            <person name="Flick R."/>
            <person name="Denaro R."/>
            <person name="Genovese M."/>
            <person name="Albar J.P."/>
            <person name="Reva O.N."/>
            <person name="Martinez-Gomariz M."/>
            <person name="Tran H."/>
            <person name="Ferrer M."/>
            <person name="Savchenko A."/>
            <person name="Yakunin A.F."/>
            <person name="Yakimov M.M."/>
            <person name="Golyshina O.V."/>
            <person name="Reinhardt R."/>
            <person name="Golyshin P.N."/>
        </authorList>
    </citation>
    <scope>NUCLEOTIDE SEQUENCE [LARGE SCALE GENOMIC DNA]</scope>
</reference>
<dbReference type="STRING" id="698738.OLEAN_C18290"/>
<name>R4YMP9_OLEAN</name>
<protein>
    <recommendedName>
        <fullName evidence="3">DUF4145 domain-containing protein</fullName>
    </recommendedName>
</protein>
<evidence type="ECO:0008006" key="3">
    <source>
        <dbReference type="Google" id="ProtNLM"/>
    </source>
</evidence>
<dbReference type="KEGG" id="oai:OLEAN_C18290"/>
<dbReference type="AlphaFoldDB" id="R4YMP9"/>
<gene>
    <name evidence="1" type="ORF">OLEAN_C18290</name>
</gene>
<evidence type="ECO:0000313" key="1">
    <source>
        <dbReference type="EMBL" id="CCK76005.1"/>
    </source>
</evidence>
<accession>R4YMP9</accession>
<proteinExistence type="predicted"/>
<dbReference type="EMBL" id="FO203512">
    <property type="protein sequence ID" value="CCK76005.1"/>
    <property type="molecule type" value="Genomic_DNA"/>
</dbReference>
<dbReference type="PATRIC" id="fig|698738.3.peg.1895"/>
<dbReference type="HOGENOM" id="CLU_102151_0_0_6"/>
<dbReference type="Proteomes" id="UP000032749">
    <property type="component" value="Chromosome"/>
</dbReference>
<keyword evidence="2" id="KW-1185">Reference proteome</keyword>
<evidence type="ECO:0000313" key="2">
    <source>
        <dbReference type="Proteomes" id="UP000032749"/>
    </source>
</evidence>
<organism evidence="1 2">
    <name type="scientific">Oleispira antarctica RB-8</name>
    <dbReference type="NCBI Taxonomy" id="698738"/>
    <lineage>
        <taxon>Bacteria</taxon>
        <taxon>Pseudomonadati</taxon>
        <taxon>Pseudomonadota</taxon>
        <taxon>Gammaproteobacteria</taxon>
        <taxon>Oceanospirillales</taxon>
        <taxon>Oceanospirillaceae</taxon>
        <taxon>Oleispira</taxon>
    </lineage>
</organism>